<sequence>MVAECTPIEHGARMTEYCTRHNRADIVYTKNLSEGLPPLGMWNEMQVIQMKYAPKFRKKPVDKPIFRIEVSPSLEESKGWTSEDWRRYAIRFLDELVKASQKSGKKGKKVPAIDLSRAQIFACVHHDSKSGIPHLHILINRIDLDGNLMTNRFIGNRCTMAAHTINVEEGWELPEDIHKANVKEITDACYKVLSEMQAYSWNDYVDRIKALGYDVKVQEDKDGVKHGYTIMKGNSRYKSSILGVGRDLMLKNLRGTWLKFHKANQVTVGSTDTGMGMAKPVSKPVVPEQSANVQGESSQSSTQSSGTKETRAYVLWDNNGKEQKTYVSDHIYNVIKDAVEPVNDSTEALENCIKTAILLFAGYVDGATRIAESCGGGGSPGSGWGRDKNEKDDDWARRCAKKASWLCKPVVKLKR</sequence>
<comment type="caution">
    <text evidence="3">The sequence shown here is derived from an EMBL/GenBank/DDBJ whole genome shotgun (WGS) entry which is preliminary data.</text>
</comment>
<gene>
    <name evidence="3" type="ORF">ST44_00760</name>
</gene>
<protein>
    <recommendedName>
        <fullName evidence="2">MobA/VirD2-like nuclease domain-containing protein</fullName>
    </recommendedName>
</protein>
<dbReference type="AlphaFoldDB" id="A0A0D0IYS0"/>
<dbReference type="Pfam" id="PF03432">
    <property type="entry name" value="Relaxase"/>
    <property type="match status" value="1"/>
</dbReference>
<feature type="region of interest" description="Disordered" evidence="1">
    <location>
        <begin position="271"/>
        <end position="309"/>
    </location>
</feature>
<proteinExistence type="predicted"/>
<name>A0A0D0IYS0_9BACT</name>
<feature type="compositionally biased region" description="Low complexity" evidence="1">
    <location>
        <begin position="294"/>
        <end position="307"/>
    </location>
</feature>
<evidence type="ECO:0000259" key="2">
    <source>
        <dbReference type="Pfam" id="PF03432"/>
    </source>
</evidence>
<dbReference type="InterPro" id="IPR005094">
    <property type="entry name" value="Endonuclease_MobA/VirD2"/>
</dbReference>
<dbReference type="Proteomes" id="UP000032046">
    <property type="component" value="Unassembled WGS sequence"/>
</dbReference>
<evidence type="ECO:0000313" key="3">
    <source>
        <dbReference type="EMBL" id="KIP64849.1"/>
    </source>
</evidence>
<evidence type="ECO:0000256" key="1">
    <source>
        <dbReference type="SAM" id="MobiDB-lite"/>
    </source>
</evidence>
<organism evidence="3 4">
    <name type="scientific">Prevotella pectinovora</name>
    <dbReference type="NCBI Taxonomy" id="1602169"/>
    <lineage>
        <taxon>Bacteria</taxon>
        <taxon>Pseudomonadati</taxon>
        <taxon>Bacteroidota</taxon>
        <taxon>Bacteroidia</taxon>
        <taxon>Bacteroidales</taxon>
        <taxon>Prevotellaceae</taxon>
        <taxon>Prevotella</taxon>
    </lineage>
</organism>
<feature type="domain" description="MobA/VirD2-like nuclease" evidence="2">
    <location>
        <begin position="113"/>
        <end position="171"/>
    </location>
</feature>
<dbReference type="STRING" id="1602171.ST44_00760"/>
<reference evidence="3 4" key="1">
    <citation type="submission" date="2015-01" db="EMBL/GenBank/DDBJ databases">
        <title>Comparative genomics of non-oral Prevotella species.</title>
        <authorList>
            <person name="Accetto T."/>
            <person name="Nograsek B."/>
            <person name="Avgustin G."/>
        </authorList>
    </citation>
    <scope>NUCLEOTIDE SEQUENCE [LARGE SCALE GENOMIC DNA]</scope>
    <source>
        <strain evidence="3 4">P5-119</strain>
    </source>
</reference>
<dbReference type="EMBL" id="JXQK01000010">
    <property type="protein sequence ID" value="KIP64849.1"/>
    <property type="molecule type" value="Genomic_DNA"/>
</dbReference>
<keyword evidence="4" id="KW-1185">Reference proteome</keyword>
<evidence type="ECO:0000313" key="4">
    <source>
        <dbReference type="Proteomes" id="UP000032046"/>
    </source>
</evidence>
<accession>A0A0D0IYS0</accession>